<organism evidence="3 4">
    <name type="scientific">Paracraurococcus ruber</name>
    <dbReference type="NCBI Taxonomy" id="77675"/>
    <lineage>
        <taxon>Bacteria</taxon>
        <taxon>Pseudomonadati</taxon>
        <taxon>Pseudomonadota</taxon>
        <taxon>Alphaproteobacteria</taxon>
        <taxon>Acetobacterales</taxon>
        <taxon>Roseomonadaceae</taxon>
        <taxon>Paracraurococcus</taxon>
    </lineage>
</organism>
<dbReference type="InterPro" id="IPR042100">
    <property type="entry name" value="Bug_dom1"/>
</dbReference>
<proteinExistence type="inferred from homology"/>
<accession>A0ABS1D5T1</accession>
<dbReference type="CDD" id="cd07012">
    <property type="entry name" value="PBP2_Bug_TTT"/>
    <property type="match status" value="1"/>
</dbReference>
<evidence type="ECO:0000313" key="3">
    <source>
        <dbReference type="EMBL" id="MBK1662169.1"/>
    </source>
</evidence>
<dbReference type="PANTHER" id="PTHR42928:SF5">
    <property type="entry name" value="BLR1237 PROTEIN"/>
    <property type="match status" value="1"/>
</dbReference>
<reference evidence="3 4" key="1">
    <citation type="journal article" date="2020" name="Microorganisms">
        <title>Osmotic Adaptation and Compatible Solute Biosynthesis of Phototrophic Bacteria as Revealed from Genome Analyses.</title>
        <authorList>
            <person name="Imhoff J.F."/>
            <person name="Rahn T."/>
            <person name="Kunzel S."/>
            <person name="Keller A."/>
            <person name="Neulinger S.C."/>
        </authorList>
    </citation>
    <scope>NUCLEOTIDE SEQUENCE [LARGE SCALE GENOMIC DNA]</scope>
    <source>
        <strain evidence="3 4">DSM 15382</strain>
    </source>
</reference>
<keyword evidence="4" id="KW-1185">Reference proteome</keyword>
<gene>
    <name evidence="3" type="ORF">CKO45_28695</name>
</gene>
<feature type="transmembrane region" description="Helical" evidence="2">
    <location>
        <begin position="22"/>
        <end position="42"/>
    </location>
</feature>
<dbReference type="SUPFAM" id="SSF53850">
    <property type="entry name" value="Periplasmic binding protein-like II"/>
    <property type="match status" value="1"/>
</dbReference>
<dbReference type="EMBL" id="NRSG01000470">
    <property type="protein sequence ID" value="MBK1662169.1"/>
    <property type="molecule type" value="Genomic_DNA"/>
</dbReference>
<name>A0ABS1D5T1_9PROT</name>
<dbReference type="PANTHER" id="PTHR42928">
    <property type="entry name" value="TRICARBOXYLATE-BINDING PROTEIN"/>
    <property type="match status" value="1"/>
</dbReference>
<dbReference type="Gene3D" id="3.40.190.10">
    <property type="entry name" value="Periplasmic binding protein-like II"/>
    <property type="match status" value="1"/>
</dbReference>
<evidence type="ECO:0000313" key="4">
    <source>
        <dbReference type="Proteomes" id="UP000697995"/>
    </source>
</evidence>
<dbReference type="Gene3D" id="3.40.190.150">
    <property type="entry name" value="Bordetella uptake gene, domain 1"/>
    <property type="match status" value="1"/>
</dbReference>
<sequence length="343" mass="36887">MVHQGSVQHAPSREGTWMPRRLGRVTAIVATIIACWVTAVPARAEFPDRTIRMLYGFPPGGSGDILARVLADAMGTLLGQKIVVENKTGANGLLASEAAARAPADGHTVLLCSTGNMTIVTELPGMRLPINPATDLTAVVLVARTTYGLAVARSSPWRSVAEIIQAARAKPGTLTYANPGLGTVQHLASEYLKQRMDVDIVQVPYRGSGQAILDMMAGRTDIIITNLADMMGQIRSGDLRLLALGDPMGRRFFPEAPMIADEVPGFETNGWFALCAPPGLPDAAALHWQDAARRALEDEGVQRKLIENGLVATFQDAAGANRMMDQARRTYREIIRAANIRVD</sequence>
<dbReference type="InterPro" id="IPR005064">
    <property type="entry name" value="BUG"/>
</dbReference>
<protein>
    <recommendedName>
        <fullName evidence="5">Tripartite tricarboxylate transporter substrate binding protein</fullName>
    </recommendedName>
</protein>
<comment type="caution">
    <text evidence="3">The sequence shown here is derived from an EMBL/GenBank/DDBJ whole genome shotgun (WGS) entry which is preliminary data.</text>
</comment>
<evidence type="ECO:0000256" key="2">
    <source>
        <dbReference type="SAM" id="Phobius"/>
    </source>
</evidence>
<keyword evidence="2" id="KW-0472">Membrane</keyword>
<dbReference type="PIRSF" id="PIRSF017082">
    <property type="entry name" value="YflP"/>
    <property type="match status" value="1"/>
</dbReference>
<comment type="similarity">
    <text evidence="1">Belongs to the UPF0065 (bug) family.</text>
</comment>
<keyword evidence="2" id="KW-0812">Transmembrane</keyword>
<evidence type="ECO:0000256" key="1">
    <source>
        <dbReference type="ARBA" id="ARBA00006987"/>
    </source>
</evidence>
<evidence type="ECO:0008006" key="5">
    <source>
        <dbReference type="Google" id="ProtNLM"/>
    </source>
</evidence>
<dbReference type="Pfam" id="PF03401">
    <property type="entry name" value="TctC"/>
    <property type="match status" value="1"/>
</dbReference>
<keyword evidence="2" id="KW-1133">Transmembrane helix</keyword>
<dbReference type="Proteomes" id="UP000697995">
    <property type="component" value="Unassembled WGS sequence"/>
</dbReference>